<protein>
    <submittedName>
        <fullName evidence="1">Uncharacterized protein</fullName>
    </submittedName>
</protein>
<dbReference type="EMBL" id="MT142517">
    <property type="protein sequence ID" value="QJA83755.1"/>
    <property type="molecule type" value="Genomic_DNA"/>
</dbReference>
<reference evidence="1" key="1">
    <citation type="submission" date="2020-03" db="EMBL/GenBank/DDBJ databases">
        <title>The deep terrestrial virosphere.</title>
        <authorList>
            <person name="Holmfeldt K."/>
            <person name="Nilsson E."/>
            <person name="Simone D."/>
            <person name="Lopez-Fernandez M."/>
            <person name="Wu X."/>
            <person name="de Brujin I."/>
            <person name="Lundin D."/>
            <person name="Andersson A."/>
            <person name="Bertilsson S."/>
            <person name="Dopson M."/>
        </authorList>
    </citation>
    <scope>NUCLEOTIDE SEQUENCE</scope>
    <source>
        <strain evidence="1">MM415A00253</strain>
    </source>
</reference>
<gene>
    <name evidence="1" type="ORF">MM415A00253_0003</name>
</gene>
<sequence length="56" mass="6820">MKTGIRQQAYRSEVFAAIHKEAEIFDSLCIAEKEYYLPEYKYRMCLLQILYYLNFN</sequence>
<accession>A0A6M3KQR2</accession>
<organism evidence="1">
    <name type="scientific">viral metagenome</name>
    <dbReference type="NCBI Taxonomy" id="1070528"/>
    <lineage>
        <taxon>unclassified sequences</taxon>
        <taxon>metagenomes</taxon>
        <taxon>organismal metagenomes</taxon>
    </lineage>
</organism>
<proteinExistence type="predicted"/>
<evidence type="ECO:0000313" key="1">
    <source>
        <dbReference type="EMBL" id="QJA83755.1"/>
    </source>
</evidence>
<dbReference type="AlphaFoldDB" id="A0A6M3KQR2"/>
<name>A0A6M3KQR2_9ZZZZ</name>